<dbReference type="EMBL" id="JANBUW010000007">
    <property type="protein sequence ID" value="KAJ2851937.1"/>
    <property type="molecule type" value="Genomic_DNA"/>
</dbReference>
<name>A0A9W8M2P4_9FUNG</name>
<reference evidence="1" key="1">
    <citation type="submission" date="2022-07" db="EMBL/GenBank/DDBJ databases">
        <title>Phylogenomic reconstructions and comparative analyses of Kickxellomycotina fungi.</title>
        <authorList>
            <person name="Reynolds N.K."/>
            <person name="Stajich J.E."/>
            <person name="Barry K."/>
            <person name="Grigoriev I.V."/>
            <person name="Crous P."/>
            <person name="Smith M.E."/>
        </authorList>
    </citation>
    <scope>NUCLEOTIDE SEQUENCE</scope>
    <source>
        <strain evidence="1">NRRL 1566</strain>
    </source>
</reference>
<organism evidence="1 2">
    <name type="scientific">Coemansia brasiliensis</name>
    <dbReference type="NCBI Taxonomy" id="2650707"/>
    <lineage>
        <taxon>Eukaryota</taxon>
        <taxon>Fungi</taxon>
        <taxon>Fungi incertae sedis</taxon>
        <taxon>Zoopagomycota</taxon>
        <taxon>Kickxellomycotina</taxon>
        <taxon>Kickxellomycetes</taxon>
        <taxon>Kickxellales</taxon>
        <taxon>Kickxellaceae</taxon>
        <taxon>Coemansia</taxon>
    </lineage>
</organism>
<dbReference type="InterPro" id="IPR006616">
    <property type="entry name" value="DM9_repeat"/>
</dbReference>
<dbReference type="AlphaFoldDB" id="A0A9W8M2P4"/>
<accession>A0A9W8M2P4</accession>
<evidence type="ECO:0000313" key="2">
    <source>
        <dbReference type="Proteomes" id="UP001139887"/>
    </source>
</evidence>
<keyword evidence="2" id="KW-1185">Reference proteome</keyword>
<dbReference type="PANTHER" id="PTHR31649">
    <property type="entry name" value="AGAP009604-PA"/>
    <property type="match status" value="1"/>
</dbReference>
<dbReference type="SMART" id="SM00696">
    <property type="entry name" value="DM9"/>
    <property type="match status" value="2"/>
</dbReference>
<dbReference type="Proteomes" id="UP001139887">
    <property type="component" value="Unassembled WGS sequence"/>
</dbReference>
<protein>
    <submittedName>
        <fullName evidence="1">Uncharacterized protein</fullName>
    </submittedName>
</protein>
<dbReference type="Pfam" id="PF11901">
    <property type="entry name" value="DM9"/>
    <property type="match status" value="1"/>
</dbReference>
<comment type="caution">
    <text evidence="1">The sequence shown here is derived from an EMBL/GenBank/DDBJ whole genome shotgun (WGS) entry which is preliminary data.</text>
</comment>
<gene>
    <name evidence="1" type="ORF">IWW36_000710</name>
</gene>
<dbReference type="OrthoDB" id="2142040at2759"/>
<sequence length="156" mass="16565">MSTPQDQLQWVKASNGSIPERAISQGSDTDGQPLYIARAYFKGGLHPGKAAPHLKDGGFAVGWGGRAHPLSEYFVLCGNANCIRWVPVTGPVQLDEGIRPVDAGHEAGGERLFVGRANVGTSMQLGKAGAHLSGGMSYAFGDGERNEKHYQVLVYA</sequence>
<dbReference type="PANTHER" id="PTHR31649:SF1">
    <property type="entry name" value="FARNESOIC ACID O-METHYL TRANSFERASE DOMAIN-CONTAINING PROTEIN"/>
    <property type="match status" value="1"/>
</dbReference>
<proteinExistence type="predicted"/>
<evidence type="ECO:0000313" key="1">
    <source>
        <dbReference type="EMBL" id="KAJ2851937.1"/>
    </source>
</evidence>